<gene>
    <name evidence="2" type="ORF">K0M31_012006</name>
</gene>
<comment type="caution">
    <text evidence="2">The sequence shown here is derived from an EMBL/GenBank/DDBJ whole genome shotgun (WGS) entry which is preliminary data.</text>
</comment>
<evidence type="ECO:0000313" key="3">
    <source>
        <dbReference type="Proteomes" id="UP001177670"/>
    </source>
</evidence>
<feature type="region of interest" description="Disordered" evidence="1">
    <location>
        <begin position="54"/>
        <end position="92"/>
    </location>
</feature>
<feature type="region of interest" description="Disordered" evidence="1">
    <location>
        <begin position="1"/>
        <end position="38"/>
    </location>
</feature>
<dbReference type="AlphaFoldDB" id="A0AA40KVJ7"/>
<evidence type="ECO:0000313" key="2">
    <source>
        <dbReference type="EMBL" id="KAK1134224.1"/>
    </source>
</evidence>
<feature type="compositionally biased region" description="Basic and acidic residues" evidence="1">
    <location>
        <begin position="10"/>
        <end position="27"/>
    </location>
</feature>
<proteinExistence type="predicted"/>
<organism evidence="2 3">
    <name type="scientific">Melipona bicolor</name>
    <dbReference type="NCBI Taxonomy" id="60889"/>
    <lineage>
        <taxon>Eukaryota</taxon>
        <taxon>Metazoa</taxon>
        <taxon>Ecdysozoa</taxon>
        <taxon>Arthropoda</taxon>
        <taxon>Hexapoda</taxon>
        <taxon>Insecta</taxon>
        <taxon>Pterygota</taxon>
        <taxon>Neoptera</taxon>
        <taxon>Endopterygota</taxon>
        <taxon>Hymenoptera</taxon>
        <taxon>Apocrita</taxon>
        <taxon>Aculeata</taxon>
        <taxon>Apoidea</taxon>
        <taxon>Anthophila</taxon>
        <taxon>Apidae</taxon>
        <taxon>Melipona</taxon>
    </lineage>
</organism>
<name>A0AA40KVJ7_9HYME</name>
<accession>A0AA40KVJ7</accession>
<reference evidence="2" key="1">
    <citation type="submission" date="2021-10" db="EMBL/GenBank/DDBJ databases">
        <title>Melipona bicolor Genome sequencing and assembly.</title>
        <authorList>
            <person name="Araujo N.S."/>
            <person name="Arias M.C."/>
        </authorList>
    </citation>
    <scope>NUCLEOTIDE SEQUENCE</scope>
    <source>
        <strain evidence="2">USP_2M_L1-L4_2017</strain>
        <tissue evidence="2">Whole body</tissue>
    </source>
</reference>
<dbReference type="EMBL" id="JAHYIQ010000003">
    <property type="protein sequence ID" value="KAK1134224.1"/>
    <property type="molecule type" value="Genomic_DNA"/>
</dbReference>
<sequence length="126" mass="14251">MQRWSSETKSPNECKHRVKRFSSERNTGRRKTKHARQVLHGACGPGSALMVHVGECRERNHTSKDGDEREAEGERERNDEGKRDKPRPAHPDFLETENWIVAGVASPADLWQLTAASLIHVTDVSL</sequence>
<feature type="compositionally biased region" description="Basic residues" evidence="1">
    <location>
        <begin position="28"/>
        <end position="37"/>
    </location>
</feature>
<keyword evidence="3" id="KW-1185">Reference proteome</keyword>
<dbReference type="Proteomes" id="UP001177670">
    <property type="component" value="Unassembled WGS sequence"/>
</dbReference>
<evidence type="ECO:0000256" key="1">
    <source>
        <dbReference type="SAM" id="MobiDB-lite"/>
    </source>
</evidence>
<protein>
    <submittedName>
        <fullName evidence="2">Uncharacterized protein</fullName>
    </submittedName>
</protein>